<dbReference type="PANTHER" id="PTHR23501:SF197">
    <property type="entry name" value="COMD"/>
    <property type="match status" value="1"/>
</dbReference>
<evidence type="ECO:0000256" key="1">
    <source>
        <dbReference type="ARBA" id="ARBA00004141"/>
    </source>
</evidence>
<organism evidence="7 8">
    <name type="scientific">Pararhodobacter zhoushanensis</name>
    <dbReference type="NCBI Taxonomy" id="2479545"/>
    <lineage>
        <taxon>Bacteria</taxon>
        <taxon>Pseudomonadati</taxon>
        <taxon>Pseudomonadota</taxon>
        <taxon>Alphaproteobacteria</taxon>
        <taxon>Rhodobacterales</taxon>
        <taxon>Paracoccaceae</taxon>
        <taxon>Pararhodobacter</taxon>
    </lineage>
</organism>
<comment type="subcellular location">
    <subcellularLocation>
        <location evidence="1">Membrane</location>
        <topology evidence="1">Multi-pass membrane protein</topology>
    </subcellularLocation>
</comment>
<feature type="transmembrane region" description="Helical" evidence="5">
    <location>
        <begin position="224"/>
        <end position="243"/>
    </location>
</feature>
<reference evidence="7 8" key="1">
    <citation type="submission" date="2022-10" db="EMBL/GenBank/DDBJ databases">
        <title>Pararhodobacter sp. nov., isolated from marine algae.</title>
        <authorList>
            <person name="Choi B.J."/>
            <person name="Kim J.M."/>
            <person name="Lee J.K."/>
            <person name="Choi D.G."/>
            <person name="Jeon C.O."/>
        </authorList>
    </citation>
    <scope>NUCLEOTIDE SEQUENCE [LARGE SCALE GENOMIC DNA]</scope>
    <source>
        <strain evidence="7 8">ZQ420</strain>
    </source>
</reference>
<evidence type="ECO:0000256" key="2">
    <source>
        <dbReference type="ARBA" id="ARBA00022692"/>
    </source>
</evidence>
<dbReference type="Proteomes" id="UP001208938">
    <property type="component" value="Unassembled WGS sequence"/>
</dbReference>
<feature type="transmembrane region" description="Helical" evidence="5">
    <location>
        <begin position="197"/>
        <end position="218"/>
    </location>
</feature>
<sequence length="437" mass="44842">MPDTPIYRSPLSLLPLIAIPAFLAIANQTMVSVALPNIGADLGEVRRLPWLVMGYMIALTIAGPVYGVLGDSYGRARMLLIALCVYIAGTALAAMAWNFPVLASARLLQGLGGGGLMSLSQALIGDVVAPRDRGRAQGNIAAISVVASTAGPLVAGVLVVTFGWRSLFLVTIPLALLAITVLLRTKIPRRAAAAGRFDLQGFLSLVLLVTGLTGAIEMVSVPGLRLWAGLAAVAAAAGIVGLLSSQRRAANALFPAVIFKTPALNRASLAIFCHGAALVSLVTTIPLFHAILRTDGALVTATTMLALTVAFGVAGIIAGNLVTITGRTVLFPSLSLPVSVAALGFLAFYGADLSRPALMANYLLIGLTFGWVMPVLNTVVQVTAADEIRGRAIGAITFARSIGAVVGTALTAFVLFAVAPSGSDAGAILSGGFRPTR</sequence>
<keyword evidence="2 5" id="KW-0812">Transmembrane</keyword>
<evidence type="ECO:0000256" key="3">
    <source>
        <dbReference type="ARBA" id="ARBA00022989"/>
    </source>
</evidence>
<dbReference type="InterPro" id="IPR011701">
    <property type="entry name" value="MFS"/>
</dbReference>
<dbReference type="PRINTS" id="PR01036">
    <property type="entry name" value="TCRTETB"/>
</dbReference>
<dbReference type="SUPFAM" id="SSF103473">
    <property type="entry name" value="MFS general substrate transporter"/>
    <property type="match status" value="1"/>
</dbReference>
<feature type="transmembrane region" description="Helical" evidence="5">
    <location>
        <begin position="392"/>
        <end position="419"/>
    </location>
</feature>
<comment type="caution">
    <text evidence="7">The sequence shown here is derived from an EMBL/GenBank/DDBJ whole genome shotgun (WGS) entry which is preliminary data.</text>
</comment>
<dbReference type="InterPro" id="IPR020846">
    <property type="entry name" value="MFS_dom"/>
</dbReference>
<feature type="transmembrane region" description="Helical" evidence="5">
    <location>
        <begin position="329"/>
        <end position="350"/>
    </location>
</feature>
<feature type="transmembrane region" description="Helical" evidence="5">
    <location>
        <begin position="362"/>
        <end position="380"/>
    </location>
</feature>
<dbReference type="PANTHER" id="PTHR23501">
    <property type="entry name" value="MAJOR FACILITATOR SUPERFAMILY"/>
    <property type="match status" value="1"/>
</dbReference>
<feature type="transmembrane region" description="Helical" evidence="5">
    <location>
        <begin position="269"/>
        <end position="292"/>
    </location>
</feature>
<proteinExistence type="predicted"/>
<dbReference type="Gene3D" id="1.20.1250.20">
    <property type="entry name" value="MFS general substrate transporter like domains"/>
    <property type="match status" value="1"/>
</dbReference>
<feature type="transmembrane region" description="Helical" evidence="5">
    <location>
        <begin position="78"/>
        <end position="99"/>
    </location>
</feature>
<feature type="domain" description="Major facilitator superfamily (MFS) profile" evidence="6">
    <location>
        <begin position="13"/>
        <end position="437"/>
    </location>
</feature>
<dbReference type="PROSITE" id="PS50850">
    <property type="entry name" value="MFS"/>
    <property type="match status" value="1"/>
</dbReference>
<keyword evidence="4 5" id="KW-0472">Membrane</keyword>
<dbReference type="InterPro" id="IPR036259">
    <property type="entry name" value="MFS_trans_sf"/>
</dbReference>
<evidence type="ECO:0000256" key="4">
    <source>
        <dbReference type="ARBA" id="ARBA00023136"/>
    </source>
</evidence>
<evidence type="ECO:0000259" key="6">
    <source>
        <dbReference type="PROSITE" id="PS50850"/>
    </source>
</evidence>
<feature type="transmembrane region" description="Helical" evidence="5">
    <location>
        <begin position="50"/>
        <end position="69"/>
    </location>
</feature>
<dbReference type="Pfam" id="PF07690">
    <property type="entry name" value="MFS_1"/>
    <property type="match status" value="1"/>
</dbReference>
<feature type="transmembrane region" description="Helical" evidence="5">
    <location>
        <begin position="140"/>
        <end position="160"/>
    </location>
</feature>
<keyword evidence="8" id="KW-1185">Reference proteome</keyword>
<keyword evidence="3 5" id="KW-1133">Transmembrane helix</keyword>
<evidence type="ECO:0000313" key="8">
    <source>
        <dbReference type="Proteomes" id="UP001208938"/>
    </source>
</evidence>
<dbReference type="EMBL" id="JAPDFL010000001">
    <property type="protein sequence ID" value="MCW1932045.1"/>
    <property type="molecule type" value="Genomic_DNA"/>
</dbReference>
<protein>
    <submittedName>
        <fullName evidence="7">MFS transporter</fullName>
    </submittedName>
</protein>
<evidence type="ECO:0000256" key="5">
    <source>
        <dbReference type="SAM" id="Phobius"/>
    </source>
</evidence>
<gene>
    <name evidence="7" type="ORF">OKW52_07150</name>
</gene>
<accession>A0ABT3GWX4</accession>
<feature type="transmembrane region" description="Helical" evidence="5">
    <location>
        <begin position="166"/>
        <end position="185"/>
    </location>
</feature>
<feature type="transmembrane region" description="Helical" evidence="5">
    <location>
        <begin position="111"/>
        <end position="128"/>
    </location>
</feature>
<name>A0ABT3GWX4_9RHOB</name>
<feature type="transmembrane region" description="Helical" evidence="5">
    <location>
        <begin position="298"/>
        <end position="322"/>
    </location>
</feature>
<evidence type="ECO:0000313" key="7">
    <source>
        <dbReference type="EMBL" id="MCW1932045.1"/>
    </source>
</evidence>
<dbReference type="RefSeq" id="WP_264505116.1">
    <property type="nucleotide sequence ID" value="NZ_JAPDFL010000001.1"/>
</dbReference>